<gene>
    <name evidence="8" type="ORF">G2W53_005213</name>
</gene>
<dbReference type="PROSITE" id="PS50066">
    <property type="entry name" value="MADS_BOX_2"/>
    <property type="match status" value="1"/>
</dbReference>
<dbReference type="GO" id="GO:0000978">
    <property type="term" value="F:RNA polymerase II cis-regulatory region sequence-specific DNA binding"/>
    <property type="evidence" value="ECO:0007669"/>
    <property type="project" value="TreeGrafter"/>
</dbReference>
<dbReference type="SUPFAM" id="SSF55455">
    <property type="entry name" value="SRF-like"/>
    <property type="match status" value="1"/>
</dbReference>
<feature type="domain" description="MADS-box" evidence="7">
    <location>
        <begin position="1"/>
        <end position="54"/>
    </location>
</feature>
<dbReference type="InterPro" id="IPR036879">
    <property type="entry name" value="TF_MADSbox_sf"/>
</dbReference>
<dbReference type="PANTHER" id="PTHR11945:SF229">
    <property type="entry name" value="AGAMOUS-LIKE 55-RELATED"/>
    <property type="match status" value="1"/>
</dbReference>
<accession>A0A834XED9</accession>
<dbReference type="FunFam" id="3.40.1810.10:FF:000006">
    <property type="entry name" value="Agamous-like MADS-box protein AGL62"/>
    <property type="match status" value="1"/>
</dbReference>
<evidence type="ECO:0000313" key="8">
    <source>
        <dbReference type="EMBL" id="KAF7842915.1"/>
    </source>
</evidence>
<keyword evidence="4" id="KW-0804">Transcription</keyword>
<evidence type="ECO:0000256" key="1">
    <source>
        <dbReference type="ARBA" id="ARBA00004123"/>
    </source>
</evidence>
<dbReference type="InterPro" id="IPR002100">
    <property type="entry name" value="TF_MADSbox"/>
</dbReference>
<dbReference type="PRINTS" id="PR00404">
    <property type="entry name" value="MADSDOMAIN"/>
</dbReference>
<protein>
    <submittedName>
        <fullName evidence="8">Agamous-like MADS-box protein AGL29</fullName>
    </submittedName>
</protein>
<evidence type="ECO:0000256" key="3">
    <source>
        <dbReference type="ARBA" id="ARBA00023125"/>
    </source>
</evidence>
<proteinExistence type="predicted"/>
<dbReference type="EMBL" id="JAAIUW010000002">
    <property type="protein sequence ID" value="KAF7842915.1"/>
    <property type="molecule type" value="Genomic_DNA"/>
</dbReference>
<dbReference type="GO" id="GO:0046983">
    <property type="term" value="F:protein dimerization activity"/>
    <property type="evidence" value="ECO:0007669"/>
    <property type="project" value="InterPro"/>
</dbReference>
<organism evidence="8 9">
    <name type="scientific">Senna tora</name>
    <dbReference type="NCBI Taxonomy" id="362788"/>
    <lineage>
        <taxon>Eukaryota</taxon>
        <taxon>Viridiplantae</taxon>
        <taxon>Streptophyta</taxon>
        <taxon>Embryophyta</taxon>
        <taxon>Tracheophyta</taxon>
        <taxon>Spermatophyta</taxon>
        <taxon>Magnoliopsida</taxon>
        <taxon>eudicotyledons</taxon>
        <taxon>Gunneridae</taxon>
        <taxon>Pentapetalae</taxon>
        <taxon>rosids</taxon>
        <taxon>fabids</taxon>
        <taxon>Fabales</taxon>
        <taxon>Fabaceae</taxon>
        <taxon>Caesalpinioideae</taxon>
        <taxon>Cassia clade</taxon>
        <taxon>Senna</taxon>
    </lineage>
</organism>
<name>A0A834XED9_9FABA</name>
<reference evidence="8" key="1">
    <citation type="submission" date="2020-09" db="EMBL/GenBank/DDBJ databases">
        <title>Genome-Enabled Discovery of Anthraquinone Biosynthesis in Senna tora.</title>
        <authorList>
            <person name="Kang S.-H."/>
            <person name="Pandey R.P."/>
            <person name="Lee C.-M."/>
            <person name="Sim J.-S."/>
            <person name="Jeong J.-T."/>
            <person name="Choi B.-S."/>
            <person name="Jung M."/>
            <person name="Ginzburg D."/>
            <person name="Zhao K."/>
            <person name="Won S.Y."/>
            <person name="Oh T.-J."/>
            <person name="Yu Y."/>
            <person name="Kim N.-H."/>
            <person name="Lee O.R."/>
            <person name="Lee T.-H."/>
            <person name="Bashyal P."/>
            <person name="Kim T.-S."/>
            <person name="Lee W.-H."/>
            <person name="Kawkins C."/>
            <person name="Kim C.-K."/>
            <person name="Kim J.S."/>
            <person name="Ahn B.O."/>
            <person name="Rhee S.Y."/>
            <person name="Sohng J.K."/>
        </authorList>
    </citation>
    <scope>NUCLEOTIDE SEQUENCE</scope>
    <source>
        <tissue evidence="8">Leaf</tissue>
    </source>
</reference>
<dbReference type="GO" id="GO:0000981">
    <property type="term" value="F:DNA-binding transcription factor activity, RNA polymerase II-specific"/>
    <property type="evidence" value="ECO:0007669"/>
    <property type="project" value="TreeGrafter"/>
</dbReference>
<keyword evidence="9" id="KW-1185">Reference proteome</keyword>
<dbReference type="OrthoDB" id="1898716at2759"/>
<comment type="caution">
    <text evidence="8">The sequence shown here is derived from an EMBL/GenBank/DDBJ whole genome shotgun (WGS) entry which is preliminary data.</text>
</comment>
<dbReference type="SMART" id="SM00432">
    <property type="entry name" value="MADS"/>
    <property type="match status" value="1"/>
</dbReference>
<evidence type="ECO:0000256" key="2">
    <source>
        <dbReference type="ARBA" id="ARBA00023015"/>
    </source>
</evidence>
<sequence>MKFVKDSSSRQVTFSKRRTGVFKKANELATLCGAQVAIVAFSPGGKPFSFGQPSVDDVTNKFLHNSTKSSNNNNNGGSFDGVIMEKLNQKFMDLMSEVQVEKKKGKMLDKSLKKKKLAWEGMDLNELKKLSGSLKRLEEDVQEYIKQLEASLSLILLAEKVVYAKSICIE</sequence>
<evidence type="ECO:0000256" key="4">
    <source>
        <dbReference type="ARBA" id="ARBA00023163"/>
    </source>
</evidence>
<evidence type="ECO:0000313" key="9">
    <source>
        <dbReference type="Proteomes" id="UP000634136"/>
    </source>
</evidence>
<dbReference type="Gene3D" id="3.40.1810.10">
    <property type="entry name" value="Transcription factor, MADS-box"/>
    <property type="match status" value="1"/>
</dbReference>
<evidence type="ECO:0000256" key="5">
    <source>
        <dbReference type="ARBA" id="ARBA00023242"/>
    </source>
</evidence>
<keyword evidence="6" id="KW-0175">Coiled coil</keyword>
<keyword evidence="2" id="KW-0805">Transcription regulation</keyword>
<dbReference type="GO" id="GO:0005634">
    <property type="term" value="C:nucleus"/>
    <property type="evidence" value="ECO:0007669"/>
    <property type="project" value="UniProtKB-SubCell"/>
</dbReference>
<keyword evidence="5" id="KW-0539">Nucleus</keyword>
<dbReference type="Proteomes" id="UP000634136">
    <property type="component" value="Unassembled WGS sequence"/>
</dbReference>
<feature type="coiled-coil region" evidence="6">
    <location>
        <begin position="84"/>
        <end position="154"/>
    </location>
</feature>
<evidence type="ECO:0000256" key="6">
    <source>
        <dbReference type="SAM" id="Coils"/>
    </source>
</evidence>
<evidence type="ECO:0000259" key="7">
    <source>
        <dbReference type="PROSITE" id="PS50066"/>
    </source>
</evidence>
<dbReference type="AlphaFoldDB" id="A0A834XED9"/>
<comment type="subcellular location">
    <subcellularLocation>
        <location evidence="1">Nucleus</location>
    </subcellularLocation>
</comment>
<dbReference type="PANTHER" id="PTHR11945">
    <property type="entry name" value="MADS BOX PROTEIN"/>
    <property type="match status" value="1"/>
</dbReference>
<keyword evidence="3" id="KW-0238">DNA-binding</keyword>
<dbReference type="Pfam" id="PF00319">
    <property type="entry name" value="SRF-TF"/>
    <property type="match status" value="1"/>
</dbReference>